<proteinExistence type="predicted"/>
<organism evidence="1 2">
    <name type="scientific">Nitrosomonas communis</name>
    <dbReference type="NCBI Taxonomy" id="44574"/>
    <lineage>
        <taxon>Bacteria</taxon>
        <taxon>Pseudomonadati</taxon>
        <taxon>Pseudomonadota</taxon>
        <taxon>Betaproteobacteria</taxon>
        <taxon>Nitrosomonadales</taxon>
        <taxon>Nitrosomonadaceae</taxon>
        <taxon>Nitrosomonas</taxon>
    </lineage>
</organism>
<evidence type="ECO:0000313" key="1">
    <source>
        <dbReference type="EMBL" id="SFM12444.1"/>
    </source>
</evidence>
<dbReference type="OrthoDB" id="3078246at2"/>
<dbReference type="AlphaFoldDB" id="A0A1I4NA78"/>
<dbReference type="EMBL" id="FOUB01000014">
    <property type="protein sequence ID" value="SFM12444.1"/>
    <property type="molecule type" value="Genomic_DNA"/>
</dbReference>
<protein>
    <submittedName>
        <fullName evidence="1">Uncharacterized protein</fullName>
    </submittedName>
</protein>
<name>A0A1I4NA78_9PROT</name>
<gene>
    <name evidence="1" type="ORF">SAMN05421863_10148</name>
</gene>
<sequence>MSNLTGCGSSNLPVSNFNTQDEGEMIGMAEGHMTPDSQVSINSNANLSEIIVGKNGAYVQSIIFRNYLGIASNKVIYVYGRGPQGLGSGCLKLTFNLSSGEKYDLSLMSSSPKYYNKKFLGTGNITAINWTTRG</sequence>
<evidence type="ECO:0000313" key="2">
    <source>
        <dbReference type="Proteomes" id="UP000183287"/>
    </source>
</evidence>
<reference evidence="2" key="1">
    <citation type="submission" date="2016-10" db="EMBL/GenBank/DDBJ databases">
        <authorList>
            <person name="Varghese N."/>
            <person name="Submissions S."/>
        </authorList>
    </citation>
    <scope>NUCLEOTIDE SEQUENCE [LARGE SCALE GENOMIC DNA]</scope>
    <source>
        <strain evidence="2">Nm44</strain>
    </source>
</reference>
<dbReference type="RefSeq" id="WP_143083352.1">
    <property type="nucleotide sequence ID" value="NZ_FOUB01000014.1"/>
</dbReference>
<accession>A0A1I4NA78</accession>
<keyword evidence="2" id="KW-1185">Reference proteome</keyword>
<dbReference type="Proteomes" id="UP000183287">
    <property type="component" value="Unassembled WGS sequence"/>
</dbReference>